<dbReference type="PROSITE" id="PS00819">
    <property type="entry name" value="DPS_2"/>
    <property type="match status" value="1"/>
</dbReference>
<feature type="domain" description="Ferritin/DPS" evidence="3">
    <location>
        <begin position="17"/>
        <end position="157"/>
    </location>
</feature>
<dbReference type="CDD" id="cd01043">
    <property type="entry name" value="DPS"/>
    <property type="match status" value="1"/>
</dbReference>
<dbReference type="PANTHER" id="PTHR42932">
    <property type="entry name" value="GENERAL STRESS PROTEIN 20U"/>
    <property type="match status" value="1"/>
</dbReference>
<gene>
    <name evidence="4" type="ORF">SAMN04488044_1943</name>
</gene>
<dbReference type="OrthoDB" id="9797687at2"/>
<dbReference type="Gene3D" id="1.20.1260.10">
    <property type="match status" value="1"/>
</dbReference>
<dbReference type="STRING" id="870908.SAMN04488044_1943"/>
<protein>
    <submittedName>
        <fullName evidence="4">Starvation-inducible DNA-binding protein</fullName>
    </submittedName>
</protein>
<dbReference type="Pfam" id="PF00210">
    <property type="entry name" value="Ferritin"/>
    <property type="match status" value="1"/>
</dbReference>
<accession>A0A1M5QC43</accession>
<evidence type="ECO:0000259" key="3">
    <source>
        <dbReference type="Pfam" id="PF00210"/>
    </source>
</evidence>
<dbReference type="GO" id="GO:0008199">
    <property type="term" value="F:ferric iron binding"/>
    <property type="evidence" value="ECO:0007669"/>
    <property type="project" value="InterPro"/>
</dbReference>
<name>A0A1M5QC43_9RHOB</name>
<dbReference type="AlphaFoldDB" id="A0A1M5QC43"/>
<evidence type="ECO:0000313" key="4">
    <source>
        <dbReference type="EMBL" id="SHH11426.1"/>
    </source>
</evidence>
<reference evidence="5" key="1">
    <citation type="submission" date="2016-11" db="EMBL/GenBank/DDBJ databases">
        <authorList>
            <person name="Varghese N."/>
            <person name="Submissions S."/>
        </authorList>
    </citation>
    <scope>NUCLEOTIDE SEQUENCE [LARGE SCALE GENOMIC DNA]</scope>
    <source>
        <strain evidence="5">DSM 28223</strain>
    </source>
</reference>
<organism evidence="4 5">
    <name type="scientific">Cognatishimia maritima</name>
    <dbReference type="NCBI Taxonomy" id="870908"/>
    <lineage>
        <taxon>Bacteria</taxon>
        <taxon>Pseudomonadati</taxon>
        <taxon>Pseudomonadota</taxon>
        <taxon>Alphaproteobacteria</taxon>
        <taxon>Rhodobacterales</taxon>
        <taxon>Paracoccaceae</taxon>
        <taxon>Cognatishimia</taxon>
    </lineage>
</organism>
<dbReference type="EMBL" id="FQWM01000003">
    <property type="protein sequence ID" value="SHH11426.1"/>
    <property type="molecule type" value="Genomic_DNA"/>
</dbReference>
<dbReference type="InterPro" id="IPR009078">
    <property type="entry name" value="Ferritin-like_SF"/>
</dbReference>
<evidence type="ECO:0000256" key="2">
    <source>
        <dbReference type="RuleBase" id="RU003875"/>
    </source>
</evidence>
<comment type="similarity">
    <text evidence="1 2">Belongs to the Dps family.</text>
</comment>
<dbReference type="PANTHER" id="PTHR42932:SF3">
    <property type="entry name" value="DNA PROTECTION DURING STARVATION PROTEIN"/>
    <property type="match status" value="1"/>
</dbReference>
<sequence length="159" mass="17022">MRQTRLGLSDNARKTSIATLQTALADALSLRLAAKQAHWTVRGPHFQQLHELFDSFVAPLDAEIDEMAERIATLGGAPDGRAEAVAGNSGLQEYPLGATRGVDHLAALADRFAALGNTVREGIDITDEAGDANTADLLTATSRFLDQSLWFIEAHLDVA</sequence>
<dbReference type="RefSeq" id="WP_072792851.1">
    <property type="nucleotide sequence ID" value="NZ_FQWM01000003.1"/>
</dbReference>
<proteinExistence type="inferred from homology"/>
<dbReference type="PIRSF" id="PIRSF005900">
    <property type="entry name" value="Dps"/>
    <property type="match status" value="1"/>
</dbReference>
<dbReference type="NCBIfam" id="NF006975">
    <property type="entry name" value="PRK09448.1"/>
    <property type="match status" value="1"/>
</dbReference>
<dbReference type="GO" id="GO:0016722">
    <property type="term" value="F:oxidoreductase activity, acting on metal ions"/>
    <property type="evidence" value="ECO:0007669"/>
    <property type="project" value="InterPro"/>
</dbReference>
<dbReference type="SUPFAM" id="SSF47240">
    <property type="entry name" value="Ferritin-like"/>
    <property type="match status" value="1"/>
</dbReference>
<keyword evidence="5" id="KW-1185">Reference proteome</keyword>
<dbReference type="InterPro" id="IPR008331">
    <property type="entry name" value="Ferritin_DPS_dom"/>
</dbReference>
<evidence type="ECO:0000256" key="1">
    <source>
        <dbReference type="ARBA" id="ARBA00009497"/>
    </source>
</evidence>
<dbReference type="GO" id="GO:0003677">
    <property type="term" value="F:DNA binding"/>
    <property type="evidence" value="ECO:0007669"/>
    <property type="project" value="UniProtKB-KW"/>
</dbReference>
<dbReference type="PRINTS" id="PR01346">
    <property type="entry name" value="HELNAPAPROT"/>
</dbReference>
<keyword evidence="4" id="KW-0238">DNA-binding</keyword>
<dbReference type="Proteomes" id="UP000184211">
    <property type="component" value="Unassembled WGS sequence"/>
</dbReference>
<dbReference type="InterPro" id="IPR002177">
    <property type="entry name" value="DPS_DNA-bd"/>
</dbReference>
<dbReference type="PROSITE" id="PS00818">
    <property type="entry name" value="DPS_1"/>
    <property type="match status" value="1"/>
</dbReference>
<dbReference type="InterPro" id="IPR023188">
    <property type="entry name" value="DPS_DNA-bd_CS"/>
</dbReference>
<dbReference type="InterPro" id="IPR012347">
    <property type="entry name" value="Ferritin-like"/>
</dbReference>
<evidence type="ECO:0000313" key="5">
    <source>
        <dbReference type="Proteomes" id="UP000184211"/>
    </source>
</evidence>